<evidence type="ECO:0000256" key="2">
    <source>
        <dbReference type="ARBA" id="ARBA00017294"/>
    </source>
</evidence>
<feature type="region of interest" description="Disordered" evidence="3">
    <location>
        <begin position="1202"/>
        <end position="1244"/>
    </location>
</feature>
<dbReference type="Pfam" id="PF12936">
    <property type="entry name" value="Kri1_C"/>
    <property type="match status" value="1"/>
</dbReference>
<feature type="domain" description="Transglutaminase-like" evidence="4">
    <location>
        <begin position="165"/>
        <end position="273"/>
    </location>
</feature>
<proteinExistence type="inferred from homology"/>
<dbReference type="PANTHER" id="PTHR14490:SF5">
    <property type="entry name" value="PROTEIN KRI1 HOMOLOG"/>
    <property type="match status" value="1"/>
</dbReference>
<dbReference type="Pfam" id="PF23265">
    <property type="entry name" value="Ig-like_KY"/>
    <property type="match status" value="1"/>
</dbReference>
<feature type="region of interest" description="Disordered" evidence="3">
    <location>
        <begin position="1389"/>
        <end position="1537"/>
    </location>
</feature>
<dbReference type="Pfam" id="PF05178">
    <property type="entry name" value="Kri1"/>
    <property type="match status" value="1"/>
</dbReference>
<feature type="compositionally biased region" description="Basic and acidic residues" evidence="3">
    <location>
        <begin position="57"/>
        <end position="76"/>
    </location>
</feature>
<reference evidence="9" key="1">
    <citation type="submission" date="2016-04" db="UniProtKB">
        <authorList>
            <consortium name="WormBaseParasite"/>
        </authorList>
    </citation>
    <scope>IDENTIFICATION</scope>
</reference>
<feature type="compositionally biased region" description="Acidic residues" evidence="3">
    <location>
        <begin position="804"/>
        <end position="813"/>
    </location>
</feature>
<feature type="compositionally biased region" description="Acidic residues" evidence="3">
    <location>
        <begin position="783"/>
        <end position="795"/>
    </location>
</feature>
<feature type="domain" description="KY-like immunoglobulin-like" evidence="6">
    <location>
        <begin position="339"/>
        <end position="452"/>
    </location>
</feature>
<feature type="region of interest" description="Disordered" evidence="3">
    <location>
        <begin position="833"/>
        <end position="854"/>
    </location>
</feature>
<dbReference type="InterPro" id="IPR018034">
    <property type="entry name" value="Kri1"/>
</dbReference>
<dbReference type="InterPro" id="IPR056564">
    <property type="entry name" value="Ig-like_KY"/>
</dbReference>
<feature type="region of interest" description="Disordered" evidence="3">
    <location>
        <begin position="51"/>
        <end position="78"/>
    </location>
</feature>
<dbReference type="STRING" id="6216.A0A158QC86"/>
<dbReference type="WBParaSite" id="HDID_0000111501-mRNA-1">
    <property type="protein sequence ID" value="HDID_0000111501-mRNA-1"/>
    <property type="gene ID" value="HDID_0000111501"/>
</dbReference>
<feature type="compositionally biased region" description="Basic and acidic residues" evidence="3">
    <location>
        <begin position="1450"/>
        <end position="1463"/>
    </location>
</feature>
<dbReference type="GO" id="GO:0030686">
    <property type="term" value="C:90S preribosome"/>
    <property type="evidence" value="ECO:0007669"/>
    <property type="project" value="TreeGrafter"/>
</dbReference>
<dbReference type="InterPro" id="IPR024626">
    <property type="entry name" value="Kri1-like_C"/>
</dbReference>
<feature type="region of interest" description="Disordered" evidence="3">
    <location>
        <begin position="956"/>
        <end position="975"/>
    </location>
</feature>
<dbReference type="EMBL" id="UYSG01000188">
    <property type="protein sequence ID" value="VDL18577.1"/>
    <property type="molecule type" value="Genomic_DNA"/>
</dbReference>
<evidence type="ECO:0000256" key="1">
    <source>
        <dbReference type="ARBA" id="ARBA00007473"/>
    </source>
</evidence>
<feature type="compositionally biased region" description="Basic residues" evidence="3">
    <location>
        <begin position="1413"/>
        <end position="1427"/>
    </location>
</feature>
<protein>
    <recommendedName>
        <fullName evidence="2">Protein KRI1 homolog</fullName>
    </recommendedName>
</protein>
<feature type="compositionally biased region" description="Basic and acidic residues" evidence="3">
    <location>
        <begin position="833"/>
        <end position="842"/>
    </location>
</feature>
<evidence type="ECO:0000313" key="7">
    <source>
        <dbReference type="EMBL" id="VDL18577.1"/>
    </source>
</evidence>
<feature type="region of interest" description="Disordered" evidence="3">
    <location>
        <begin position="1058"/>
        <end position="1086"/>
    </location>
</feature>
<feature type="region of interest" description="Disordered" evidence="3">
    <location>
        <begin position="778"/>
        <end position="813"/>
    </location>
</feature>
<evidence type="ECO:0000259" key="5">
    <source>
        <dbReference type="Pfam" id="PF12936"/>
    </source>
</evidence>
<dbReference type="Proteomes" id="UP000274504">
    <property type="component" value="Unassembled WGS sequence"/>
</dbReference>
<accession>A0A158QC86</accession>
<evidence type="ECO:0000313" key="9">
    <source>
        <dbReference type="WBParaSite" id="HDID_0000111501-mRNA-1"/>
    </source>
</evidence>
<feature type="region of interest" description="Disordered" evidence="3">
    <location>
        <begin position="907"/>
        <end position="935"/>
    </location>
</feature>
<feature type="compositionally biased region" description="Basic and acidic residues" evidence="3">
    <location>
        <begin position="1470"/>
        <end position="1511"/>
    </location>
</feature>
<evidence type="ECO:0000313" key="8">
    <source>
        <dbReference type="Proteomes" id="UP000274504"/>
    </source>
</evidence>
<dbReference type="SUPFAM" id="SSF54001">
    <property type="entry name" value="Cysteine proteinases"/>
    <property type="match status" value="1"/>
</dbReference>
<reference evidence="7 8" key="2">
    <citation type="submission" date="2018-11" db="EMBL/GenBank/DDBJ databases">
        <authorList>
            <consortium name="Pathogen Informatics"/>
        </authorList>
    </citation>
    <scope>NUCLEOTIDE SEQUENCE [LARGE SCALE GENOMIC DNA]</scope>
</reference>
<sequence length="1554" mass="176320">MDILLDEFFWTQPSHNNDASQADVIMGTTTDVSSDLSQNFASRLKLSGAVDTVRDEDETKSSDPLLEEGRPDKSDAEVGANVASLDDVNNDTSNAAPTVGVGHVKVLLPPGGLVEPPPPRLAMPPPKPFPPPTPRSAVVPPPEELARIDEHALKMLNVNPLLITDLVSQLTKDCKSDVEIVRRLFRWVTTKNFDAVEYDPSAPNDSFVGMLRNVQAGSLSRNELFHELCRFAGIYCQYISGYSKGAGYRPGMSLKQGSLFRNTWLVVFVADGWRFVNCNWAARYATSTWSSLSSGLPDTSPPKCDDFYFFTDPEQHIFEHWPDNKVWQLLQAKPVSQARFVSLPVLKSAFFNAGLSLKKPYSQKLVTKNGQVSIKLRMPYFIGISCSLENCADGSFLRGFSLAEVLIKPPDMVRIHCAPSQPGRYYLNVYVSPDWRRDDIRELVCSFQVQCCEFNYPRLVVMGRLPEVGFLGRTPAAQHFGVSLLKISGTGSNGNRPYILHTSSEPLKIPFFISSGLRLCHQLKSFDRPGQQMTDCDNFALLQMRPSSSPSFDNSIASTSTANTLLLPYSASSANAHYHLRLPVSAFYYLTIYAAFEETGTIATETSGHLECVYRILVDARRPTVASGTGLVPSFPKQTYWWVGARLLEPTRLNLDVNKRHLFRLDVPAKYVSVAVVINASEWHFLTSTSTSNSNSSTNSIRWSGKVTPTVTGELAVYASTKPESSVNETSEGVPYVKLLEGMEFKINEEFAKHYNEYRQKEELMKLKSKYGDVKLKKKAVNEGEDGSEGSDVDSDSSSSSSESESEWEDQEQEDFLRLYDALCRNDPALNDEEKVWFKEKPDEDEEKKDRKGKVKPVLLKDHVRDLLLAEREDDILTVAPKDSKLDPKALKEAFLAETEKLFEDGDDDMFAKKTPKPMSDKPKKPPVDTSHFTFGVSQEDEEFLRDYLVNRRWRAAEKKDHQQKTAQQYNEPDADEMVEEVLANKKKQAAKVLGLDQPLLTAPEELEEDDDFLVKARRFEDAWNNNDEELEKQYPATSASRYRFEEDDKEFIKTYPRKIDDTLRQPSGKGMTRAEKRKARAERKAAEKARKIADIERLKRLKMAEFAEKLERIRKTCGDGFAMEAKIDTDTGKADDAYVNEVREEMIDCLDTDWDPEAHDRLVAKLFNDDYYGASTADDALDEAPKVESDEEDAAFMQTLDSGDYDDYLPRQHTYVGNVNGDEDSSKLGNKSSKGDAEDETETSALVRAAKEIYSTLIPRKRGKKARGRSLLRTALDREKPTYDPRQHPDFEKYFNEFYQLDCEDIINGSGPGDDIFCRFKYRQVKPNDFGLTVEEILKADEKELNRWVPVKTMCAYRTEEEEERDLRRFHSMKVLRRKTELIPSLLKDDEEEEEKPADSEKIETEKDKEKRLSKKALKRLRKKQRKAELFSAMVTAEREVNQTQALPKVKEVGKPQSEEGKSGALSEAGEKREEVKRLVKEQESHPTRKRKLEIAEVGNKDSADEEAKPERKKSKHHQDQQSRKNPRLSDERLKAAGIDLKSYKYMKMTGKM</sequence>
<evidence type="ECO:0000259" key="6">
    <source>
        <dbReference type="Pfam" id="PF23265"/>
    </source>
</evidence>
<dbReference type="InterPro" id="IPR002931">
    <property type="entry name" value="Transglutaminase-like"/>
</dbReference>
<dbReference type="PANTHER" id="PTHR14490">
    <property type="entry name" value="ZINC FINGER, ZZ TYPE"/>
    <property type="match status" value="1"/>
</dbReference>
<dbReference type="OrthoDB" id="6129702at2759"/>
<feature type="compositionally biased region" description="Basic and acidic residues" evidence="3">
    <location>
        <begin position="1519"/>
        <end position="1536"/>
    </location>
</feature>
<dbReference type="Pfam" id="PF01841">
    <property type="entry name" value="Transglut_core"/>
    <property type="match status" value="1"/>
</dbReference>
<feature type="domain" description="Kri1-like C-terminal" evidence="5">
    <location>
        <begin position="1292"/>
        <end position="1380"/>
    </location>
</feature>
<dbReference type="InterPro" id="IPR038765">
    <property type="entry name" value="Papain-like_cys_pep_sf"/>
</dbReference>
<feature type="compositionally biased region" description="Basic and acidic residues" evidence="3">
    <location>
        <begin position="1398"/>
        <end position="1412"/>
    </location>
</feature>
<dbReference type="GO" id="GO:0005730">
    <property type="term" value="C:nucleolus"/>
    <property type="evidence" value="ECO:0007669"/>
    <property type="project" value="TreeGrafter"/>
</dbReference>
<organism evidence="9">
    <name type="scientific">Hymenolepis diminuta</name>
    <name type="common">Rat tapeworm</name>
    <dbReference type="NCBI Taxonomy" id="6216"/>
    <lineage>
        <taxon>Eukaryota</taxon>
        <taxon>Metazoa</taxon>
        <taxon>Spiralia</taxon>
        <taxon>Lophotrochozoa</taxon>
        <taxon>Platyhelminthes</taxon>
        <taxon>Cestoda</taxon>
        <taxon>Eucestoda</taxon>
        <taxon>Cyclophyllidea</taxon>
        <taxon>Hymenolepididae</taxon>
        <taxon>Hymenolepis</taxon>
    </lineage>
</organism>
<dbReference type="GO" id="GO:0000447">
    <property type="term" value="P:endonucleolytic cleavage in ITS1 to separate SSU-rRNA from 5.8S rRNA and LSU-rRNA from tricistronic rRNA transcript (SSU-rRNA, 5.8S rRNA, LSU-rRNA)"/>
    <property type="evidence" value="ECO:0007669"/>
    <property type="project" value="TreeGrafter"/>
</dbReference>
<evidence type="ECO:0000256" key="3">
    <source>
        <dbReference type="SAM" id="MobiDB-lite"/>
    </source>
</evidence>
<evidence type="ECO:0000259" key="4">
    <source>
        <dbReference type="Pfam" id="PF01841"/>
    </source>
</evidence>
<gene>
    <name evidence="7" type="ORF">HDID_LOCUS1116</name>
</gene>
<comment type="similarity">
    <text evidence="1">Belongs to the KRI1 family.</text>
</comment>
<name>A0A158QC86_HYMDI</name>